<keyword evidence="1" id="KW-0472">Membrane</keyword>
<reference evidence="2 3" key="1">
    <citation type="submission" date="2017-09" db="EMBL/GenBank/DDBJ databases">
        <title>Depth-based differentiation of microbial function through sediment-hosted aquifers and enrichment of novel symbionts in the deep terrestrial subsurface.</title>
        <authorList>
            <person name="Probst A.J."/>
            <person name="Ladd B."/>
            <person name="Jarett J.K."/>
            <person name="Geller-Mcgrath D.E."/>
            <person name="Sieber C.M."/>
            <person name="Emerson J.B."/>
            <person name="Anantharaman K."/>
            <person name="Thomas B.C."/>
            <person name="Malmstrom R."/>
            <person name="Stieglmeier M."/>
            <person name="Klingl A."/>
            <person name="Woyke T."/>
            <person name="Ryan C.M."/>
            <person name="Banfield J.F."/>
        </authorList>
    </citation>
    <scope>NUCLEOTIDE SEQUENCE [LARGE SCALE GENOMIC DNA]</scope>
    <source>
        <strain evidence="2">CG10_big_fil_rev_8_21_14_0_10_46_23</strain>
    </source>
</reference>
<feature type="transmembrane region" description="Helical" evidence="1">
    <location>
        <begin position="41"/>
        <end position="65"/>
    </location>
</feature>
<keyword evidence="1" id="KW-1133">Transmembrane helix</keyword>
<keyword evidence="1" id="KW-0812">Transmembrane</keyword>
<accession>A0A2H0R4M7</accession>
<comment type="caution">
    <text evidence="2">The sequence shown here is derived from an EMBL/GenBank/DDBJ whole genome shotgun (WGS) entry which is preliminary data.</text>
</comment>
<sequence length="66" mass="7993">MKIEFSKKLWDLPKKIRQKIRKEERLEAIQRLKRIRKFQKIFFWLISTIIAGGTLIALLAAFGYYH</sequence>
<evidence type="ECO:0000256" key="1">
    <source>
        <dbReference type="SAM" id="Phobius"/>
    </source>
</evidence>
<dbReference type="AlphaFoldDB" id="A0A2H0R4M7"/>
<evidence type="ECO:0000313" key="3">
    <source>
        <dbReference type="Proteomes" id="UP000230232"/>
    </source>
</evidence>
<evidence type="ECO:0000313" key="2">
    <source>
        <dbReference type="EMBL" id="PIR41481.1"/>
    </source>
</evidence>
<name>A0A2H0R4M7_9BACT</name>
<gene>
    <name evidence="2" type="ORF">COV31_01260</name>
</gene>
<dbReference type="EMBL" id="PCXO01000005">
    <property type="protein sequence ID" value="PIR41481.1"/>
    <property type="molecule type" value="Genomic_DNA"/>
</dbReference>
<protein>
    <submittedName>
        <fullName evidence="2">Uncharacterized protein</fullName>
    </submittedName>
</protein>
<proteinExistence type="predicted"/>
<organism evidence="2 3">
    <name type="scientific">Candidatus Yanofskybacteria bacterium CG10_big_fil_rev_8_21_14_0_10_46_23</name>
    <dbReference type="NCBI Taxonomy" id="1975098"/>
    <lineage>
        <taxon>Bacteria</taxon>
        <taxon>Candidatus Yanofskyibacteriota</taxon>
    </lineage>
</organism>
<dbReference type="Proteomes" id="UP000230232">
    <property type="component" value="Unassembled WGS sequence"/>
</dbReference>